<protein>
    <submittedName>
        <fullName evidence="1">Uncharacterized protein</fullName>
    </submittedName>
</protein>
<proteinExistence type="predicted"/>
<dbReference type="EMBL" id="JPOS01000012">
    <property type="protein sequence ID" value="KGE88945.1"/>
    <property type="molecule type" value="Genomic_DNA"/>
</dbReference>
<reference evidence="1 2" key="1">
    <citation type="journal article" date="2014" name="Int. J. Syst. Evol. Microbiol.">
        <title>Phaeodactylibacter xiamenensis gen. nov., sp. nov., a member of the family Saprospiraceae isolated from the marine alga Phaeodactylum tricornutum.</title>
        <authorList>
            <person name="Chen Z.Jr."/>
            <person name="Lei X."/>
            <person name="Lai Q."/>
            <person name="Li Y."/>
            <person name="Zhang B."/>
            <person name="Zhang J."/>
            <person name="Zhang H."/>
            <person name="Yang L."/>
            <person name="Zheng W."/>
            <person name="Tian Y."/>
            <person name="Yu Z."/>
            <person name="Xu H.Jr."/>
            <person name="Zheng T."/>
        </authorList>
    </citation>
    <scope>NUCLEOTIDE SEQUENCE [LARGE SCALE GENOMIC DNA]</scope>
    <source>
        <strain evidence="1 2">KD52</strain>
    </source>
</reference>
<evidence type="ECO:0000313" key="1">
    <source>
        <dbReference type="EMBL" id="KGE88945.1"/>
    </source>
</evidence>
<evidence type="ECO:0000313" key="2">
    <source>
        <dbReference type="Proteomes" id="UP000029736"/>
    </source>
</evidence>
<gene>
    <name evidence="1" type="ORF">IX84_03890</name>
</gene>
<organism evidence="1 2">
    <name type="scientific">Phaeodactylibacter xiamenensis</name>
    <dbReference type="NCBI Taxonomy" id="1524460"/>
    <lineage>
        <taxon>Bacteria</taxon>
        <taxon>Pseudomonadati</taxon>
        <taxon>Bacteroidota</taxon>
        <taxon>Saprospiria</taxon>
        <taxon>Saprospirales</taxon>
        <taxon>Haliscomenobacteraceae</taxon>
        <taxon>Phaeodactylibacter</taxon>
    </lineage>
</organism>
<keyword evidence="2" id="KW-1185">Reference proteome</keyword>
<name>A0A098S9Z1_9BACT</name>
<dbReference type="AlphaFoldDB" id="A0A098S9Z1"/>
<sequence length="68" mass="7259">MRHGQALGGFTSANHLIVGISVAVTQGAPVFVTARSDLCNGLVIYDLAVVMSRLRRENIVVFFGLGWG</sequence>
<dbReference type="Proteomes" id="UP000029736">
    <property type="component" value="Unassembled WGS sequence"/>
</dbReference>
<comment type="caution">
    <text evidence="1">The sequence shown here is derived from an EMBL/GenBank/DDBJ whole genome shotgun (WGS) entry which is preliminary data.</text>
</comment>
<accession>A0A098S9Z1</accession>